<protein>
    <recommendedName>
        <fullName evidence="4">Late embryogenesis abundant protein LEA-2 subgroup domain-containing protein</fullName>
    </recommendedName>
</protein>
<feature type="transmembrane region" description="Helical" evidence="1">
    <location>
        <begin position="40"/>
        <end position="62"/>
    </location>
</feature>
<evidence type="ECO:0000313" key="3">
    <source>
        <dbReference type="Proteomes" id="UP001386955"/>
    </source>
</evidence>
<sequence length="204" mass="23242">MEKARPKWWTSPVAAYNITTEEVISMHPSRVEEKESNKCLVYALIVFVAILFVWLVFASTMLRMGDPEIELKSARLTHKHNVNNDSHSNVTMIAGVSLANPNLLGRFYYGNTTLSVLYGASSVGAWELEGSRLEARETKQIDFMLHMSFHNLKRNLTNNLKLTSYAKLSGTVHLLHMIKKTKTIHMACFINLNFTSYSTQHFQC</sequence>
<dbReference type="AlphaFoldDB" id="A0AAN9SVS8"/>
<dbReference type="Proteomes" id="UP001386955">
    <property type="component" value="Unassembled WGS sequence"/>
</dbReference>
<keyword evidence="1" id="KW-1133">Transmembrane helix</keyword>
<keyword evidence="1" id="KW-0812">Transmembrane</keyword>
<evidence type="ECO:0000256" key="1">
    <source>
        <dbReference type="SAM" id="Phobius"/>
    </source>
</evidence>
<evidence type="ECO:0008006" key="4">
    <source>
        <dbReference type="Google" id="ProtNLM"/>
    </source>
</evidence>
<dbReference type="PANTHER" id="PTHR31852">
    <property type="entry name" value="LATE EMBRYOGENESIS ABUNDANT (LEA) HYDROXYPROLINE-RICH GLYCOPROTEIN FAMILY"/>
    <property type="match status" value="1"/>
</dbReference>
<evidence type="ECO:0000313" key="2">
    <source>
        <dbReference type="EMBL" id="KAK7406081.1"/>
    </source>
</evidence>
<dbReference type="InterPro" id="IPR055301">
    <property type="entry name" value="Lea14-like_2"/>
</dbReference>
<dbReference type="EMBL" id="JAYMYS010000002">
    <property type="protein sequence ID" value="KAK7406081.1"/>
    <property type="molecule type" value="Genomic_DNA"/>
</dbReference>
<name>A0AAN9SVS8_PSOTE</name>
<keyword evidence="1" id="KW-0472">Membrane</keyword>
<organism evidence="2 3">
    <name type="scientific">Psophocarpus tetragonolobus</name>
    <name type="common">Winged bean</name>
    <name type="synonym">Dolichos tetragonolobus</name>
    <dbReference type="NCBI Taxonomy" id="3891"/>
    <lineage>
        <taxon>Eukaryota</taxon>
        <taxon>Viridiplantae</taxon>
        <taxon>Streptophyta</taxon>
        <taxon>Embryophyta</taxon>
        <taxon>Tracheophyta</taxon>
        <taxon>Spermatophyta</taxon>
        <taxon>Magnoliopsida</taxon>
        <taxon>eudicotyledons</taxon>
        <taxon>Gunneridae</taxon>
        <taxon>Pentapetalae</taxon>
        <taxon>rosids</taxon>
        <taxon>fabids</taxon>
        <taxon>Fabales</taxon>
        <taxon>Fabaceae</taxon>
        <taxon>Papilionoideae</taxon>
        <taxon>50 kb inversion clade</taxon>
        <taxon>NPAAA clade</taxon>
        <taxon>indigoferoid/millettioid clade</taxon>
        <taxon>Phaseoleae</taxon>
        <taxon>Psophocarpus</taxon>
    </lineage>
</organism>
<proteinExistence type="predicted"/>
<comment type="caution">
    <text evidence="2">The sequence shown here is derived from an EMBL/GenBank/DDBJ whole genome shotgun (WGS) entry which is preliminary data.</text>
</comment>
<reference evidence="2 3" key="1">
    <citation type="submission" date="2024-01" db="EMBL/GenBank/DDBJ databases">
        <title>The genomes of 5 underutilized Papilionoideae crops provide insights into root nodulation and disease resistanc.</title>
        <authorList>
            <person name="Jiang F."/>
        </authorList>
    </citation>
    <scope>NUCLEOTIDE SEQUENCE [LARGE SCALE GENOMIC DNA]</scope>
    <source>
        <strain evidence="2">DUOXIRENSHENG_FW03</strain>
        <tissue evidence="2">Leaves</tissue>
    </source>
</reference>
<gene>
    <name evidence="2" type="ORF">VNO78_07698</name>
</gene>
<keyword evidence="3" id="KW-1185">Reference proteome</keyword>
<accession>A0AAN9SVS8</accession>